<accession>A0A1T4T595</accession>
<dbReference type="InterPro" id="IPR020904">
    <property type="entry name" value="Sc_DH/Rdtase_CS"/>
</dbReference>
<dbReference type="InterPro" id="IPR045313">
    <property type="entry name" value="CBR1-like"/>
</dbReference>
<dbReference type="GO" id="GO:0016020">
    <property type="term" value="C:membrane"/>
    <property type="evidence" value="ECO:0007669"/>
    <property type="project" value="TreeGrafter"/>
</dbReference>
<evidence type="ECO:0000256" key="1">
    <source>
        <dbReference type="ARBA" id="ARBA00006484"/>
    </source>
</evidence>
<evidence type="ECO:0000256" key="2">
    <source>
        <dbReference type="ARBA" id="ARBA00022857"/>
    </source>
</evidence>
<dbReference type="Proteomes" id="UP000190135">
    <property type="component" value="Unassembled WGS sequence"/>
</dbReference>
<proteinExistence type="inferred from homology"/>
<dbReference type="OrthoDB" id="9785826at2"/>
<reference evidence="5 6" key="1">
    <citation type="submission" date="2017-02" db="EMBL/GenBank/DDBJ databases">
        <authorList>
            <person name="Peterson S.W."/>
        </authorList>
    </citation>
    <scope>NUCLEOTIDE SEQUENCE [LARGE SCALE GENOMIC DNA]</scope>
    <source>
        <strain evidence="5 6">USBA 369</strain>
    </source>
</reference>
<dbReference type="RefSeq" id="WP_078710153.1">
    <property type="nucleotide sequence ID" value="NZ_FUXL01000019.1"/>
</dbReference>
<name>A0A1T4T595_9HYPH</name>
<dbReference type="PANTHER" id="PTHR43490">
    <property type="entry name" value="(+)-NEOMENTHOL DEHYDROGENASE"/>
    <property type="match status" value="1"/>
</dbReference>
<gene>
    <name evidence="5" type="ORF">SAMN05428963_11974</name>
</gene>
<dbReference type="Pfam" id="PF00106">
    <property type="entry name" value="adh_short"/>
    <property type="match status" value="1"/>
</dbReference>
<dbReference type="PROSITE" id="PS00061">
    <property type="entry name" value="ADH_SHORT"/>
    <property type="match status" value="1"/>
</dbReference>
<keyword evidence="3" id="KW-0560">Oxidoreductase</keyword>
<dbReference type="PANTHER" id="PTHR43490:SF99">
    <property type="entry name" value="SHORT-CHAIN DEHYDROGENASE_REDUCTASE"/>
    <property type="match status" value="1"/>
</dbReference>
<protein>
    <submittedName>
        <fullName evidence="5">Short-chain dehydrogenase</fullName>
    </submittedName>
</protein>
<dbReference type="PRINTS" id="PR00081">
    <property type="entry name" value="GDHRDH"/>
</dbReference>
<evidence type="ECO:0000313" key="5">
    <source>
        <dbReference type="EMBL" id="SKA35616.1"/>
    </source>
</evidence>
<dbReference type="EMBL" id="FUXL01000019">
    <property type="protein sequence ID" value="SKA35616.1"/>
    <property type="molecule type" value="Genomic_DNA"/>
</dbReference>
<dbReference type="STRING" id="1365950.SAMN05428963_11974"/>
<sequence>MATHRIALVTGANKGIGFEIAKQLAEAGTTVLLGARDQARGQAAVETLAGQGLDVSLLILETTDQDSIAVAAKTIEAEHGHLDILVNNVGIYDGADSVPSKTSIAVVRDTMETNFIGTLAVTQALLPLLSKSEAGRIVNLSSTLGSITCNGDPKSAFYAAQAIGYNASKAALNMLTVQLAQELRDSNIIVTSVCPGFVKTDLSSNMGNVMPDEAAKTPVRYALCGDDVVSGRFVDKDGEVPW</sequence>
<dbReference type="AlphaFoldDB" id="A0A1T4T595"/>
<dbReference type="InterPro" id="IPR002347">
    <property type="entry name" value="SDR_fam"/>
</dbReference>
<evidence type="ECO:0000256" key="4">
    <source>
        <dbReference type="RuleBase" id="RU000363"/>
    </source>
</evidence>
<dbReference type="PRINTS" id="PR00080">
    <property type="entry name" value="SDRFAMILY"/>
</dbReference>
<organism evidence="5 6">
    <name type="scientific">Consotaella salsifontis</name>
    <dbReference type="NCBI Taxonomy" id="1365950"/>
    <lineage>
        <taxon>Bacteria</taxon>
        <taxon>Pseudomonadati</taxon>
        <taxon>Pseudomonadota</taxon>
        <taxon>Alphaproteobacteria</taxon>
        <taxon>Hyphomicrobiales</taxon>
        <taxon>Aurantimonadaceae</taxon>
        <taxon>Consotaella</taxon>
    </lineage>
</organism>
<dbReference type="CDD" id="cd05324">
    <property type="entry name" value="carb_red_PTCR-like_SDR_c"/>
    <property type="match status" value="1"/>
</dbReference>
<evidence type="ECO:0000313" key="6">
    <source>
        <dbReference type="Proteomes" id="UP000190135"/>
    </source>
</evidence>
<comment type="similarity">
    <text evidence="1 4">Belongs to the short-chain dehydrogenases/reductases (SDR) family.</text>
</comment>
<dbReference type="SUPFAM" id="SSF51735">
    <property type="entry name" value="NAD(P)-binding Rossmann-fold domains"/>
    <property type="match status" value="1"/>
</dbReference>
<dbReference type="GO" id="GO:0016616">
    <property type="term" value="F:oxidoreductase activity, acting on the CH-OH group of donors, NAD or NADP as acceptor"/>
    <property type="evidence" value="ECO:0007669"/>
    <property type="project" value="InterPro"/>
</dbReference>
<keyword evidence="6" id="KW-1185">Reference proteome</keyword>
<evidence type="ECO:0000256" key="3">
    <source>
        <dbReference type="ARBA" id="ARBA00023002"/>
    </source>
</evidence>
<keyword evidence="2" id="KW-0521">NADP</keyword>
<dbReference type="InterPro" id="IPR036291">
    <property type="entry name" value="NAD(P)-bd_dom_sf"/>
</dbReference>
<dbReference type="Gene3D" id="3.40.50.720">
    <property type="entry name" value="NAD(P)-binding Rossmann-like Domain"/>
    <property type="match status" value="1"/>
</dbReference>